<protein>
    <recommendedName>
        <fullName evidence="8">Holo-[acyl-carrier-protein] synthase</fullName>
        <shortName evidence="8">Holo-ACP synthase</shortName>
        <ecNumber evidence="8">2.7.8.7</ecNumber>
    </recommendedName>
    <alternativeName>
        <fullName evidence="8">4'-phosphopantetheinyl transferase AcpS</fullName>
    </alternativeName>
</protein>
<dbReference type="Gene3D" id="3.90.470.20">
    <property type="entry name" value="4'-phosphopantetheinyl transferase domain"/>
    <property type="match status" value="1"/>
</dbReference>
<dbReference type="InterPro" id="IPR002582">
    <property type="entry name" value="ACPS"/>
</dbReference>
<evidence type="ECO:0000313" key="10">
    <source>
        <dbReference type="EMBL" id="QAT17112.1"/>
    </source>
</evidence>
<comment type="subcellular location">
    <subcellularLocation>
        <location evidence="8">Cytoplasm</location>
    </subcellularLocation>
</comment>
<comment type="similarity">
    <text evidence="8">Belongs to the P-Pant transferase superfamily. AcpS family.</text>
</comment>
<dbReference type="EC" id="2.7.8.7" evidence="8"/>
<name>A0A410P4R8_VELA1</name>
<dbReference type="NCBIfam" id="TIGR00556">
    <property type="entry name" value="pantethn_trn"/>
    <property type="match status" value="1"/>
</dbReference>
<dbReference type="EMBL" id="CP019384">
    <property type="protein sequence ID" value="QAT17112.1"/>
    <property type="molecule type" value="Genomic_DNA"/>
</dbReference>
<dbReference type="HAMAP" id="MF_00101">
    <property type="entry name" value="AcpS"/>
    <property type="match status" value="1"/>
</dbReference>
<evidence type="ECO:0000259" key="9">
    <source>
        <dbReference type="Pfam" id="PF01648"/>
    </source>
</evidence>
<keyword evidence="2 8" id="KW-0808">Transferase</keyword>
<reference evidence="10 11" key="1">
    <citation type="submission" date="2017-01" db="EMBL/GenBank/DDBJ databases">
        <title>First insights into the biology of 'candidatus Vampirococcus archaeovorus'.</title>
        <authorList>
            <person name="Kizina J."/>
            <person name="Jordan S."/>
            <person name="Stueber K."/>
            <person name="Reinhardt R."/>
            <person name="Harder J."/>
        </authorList>
    </citation>
    <scope>NUCLEOTIDE SEQUENCE [LARGE SCALE GENOMIC DNA]</scope>
    <source>
        <strain evidence="10 11">LiM</strain>
    </source>
</reference>
<comment type="catalytic activity">
    <reaction evidence="8">
        <text>apo-[ACP] + CoA = holo-[ACP] + adenosine 3',5'-bisphosphate + H(+)</text>
        <dbReference type="Rhea" id="RHEA:12068"/>
        <dbReference type="Rhea" id="RHEA-COMP:9685"/>
        <dbReference type="Rhea" id="RHEA-COMP:9690"/>
        <dbReference type="ChEBI" id="CHEBI:15378"/>
        <dbReference type="ChEBI" id="CHEBI:29999"/>
        <dbReference type="ChEBI" id="CHEBI:57287"/>
        <dbReference type="ChEBI" id="CHEBI:58343"/>
        <dbReference type="ChEBI" id="CHEBI:64479"/>
        <dbReference type="EC" id="2.7.8.7"/>
    </reaction>
</comment>
<keyword evidence="5 8" id="KW-0460">Magnesium</keyword>
<dbReference type="KEGG" id="vai:BU251_04885"/>
<accession>A0A410P4R8</accession>
<dbReference type="NCBIfam" id="TIGR00516">
    <property type="entry name" value="acpS"/>
    <property type="match status" value="1"/>
</dbReference>
<evidence type="ECO:0000256" key="8">
    <source>
        <dbReference type="HAMAP-Rule" id="MF_00101"/>
    </source>
</evidence>
<dbReference type="InterPro" id="IPR004568">
    <property type="entry name" value="Ppantetheine-prot_Trfase_dom"/>
</dbReference>
<dbReference type="SUPFAM" id="SSF56214">
    <property type="entry name" value="4'-phosphopantetheinyl transferase"/>
    <property type="match status" value="1"/>
</dbReference>
<evidence type="ECO:0000256" key="6">
    <source>
        <dbReference type="ARBA" id="ARBA00023098"/>
    </source>
</evidence>
<keyword evidence="11" id="KW-1185">Reference proteome</keyword>
<feature type="domain" description="4'-phosphopantetheinyl transferase" evidence="9">
    <location>
        <begin position="6"/>
        <end position="108"/>
    </location>
</feature>
<dbReference type="GO" id="GO:0008897">
    <property type="term" value="F:holo-[acyl-carrier-protein] synthase activity"/>
    <property type="evidence" value="ECO:0007669"/>
    <property type="project" value="UniProtKB-UniRule"/>
</dbReference>
<evidence type="ECO:0000256" key="7">
    <source>
        <dbReference type="ARBA" id="ARBA00023160"/>
    </source>
</evidence>
<evidence type="ECO:0000313" key="11">
    <source>
        <dbReference type="Proteomes" id="UP000287243"/>
    </source>
</evidence>
<evidence type="ECO:0000256" key="2">
    <source>
        <dbReference type="ARBA" id="ARBA00022679"/>
    </source>
</evidence>
<dbReference type="Proteomes" id="UP000287243">
    <property type="component" value="Chromosome"/>
</dbReference>
<evidence type="ECO:0000256" key="5">
    <source>
        <dbReference type="ARBA" id="ARBA00022842"/>
    </source>
</evidence>
<feature type="binding site" evidence="8">
    <location>
        <position position="8"/>
    </location>
    <ligand>
        <name>Mg(2+)</name>
        <dbReference type="ChEBI" id="CHEBI:18420"/>
    </ligand>
</feature>
<dbReference type="AlphaFoldDB" id="A0A410P4R8"/>
<keyword evidence="7 8" id="KW-0275">Fatty acid biosynthesis</keyword>
<dbReference type="GO" id="GO:0000287">
    <property type="term" value="F:magnesium ion binding"/>
    <property type="evidence" value="ECO:0007669"/>
    <property type="project" value="UniProtKB-UniRule"/>
</dbReference>
<keyword evidence="4 8" id="KW-0276">Fatty acid metabolism</keyword>
<dbReference type="GO" id="GO:0005737">
    <property type="term" value="C:cytoplasm"/>
    <property type="evidence" value="ECO:0007669"/>
    <property type="project" value="UniProtKB-SubCell"/>
</dbReference>
<evidence type="ECO:0000256" key="3">
    <source>
        <dbReference type="ARBA" id="ARBA00022723"/>
    </source>
</evidence>
<dbReference type="Pfam" id="PF01648">
    <property type="entry name" value="ACPS"/>
    <property type="match status" value="1"/>
</dbReference>
<dbReference type="InterPro" id="IPR008278">
    <property type="entry name" value="4-PPantetheinyl_Trfase_dom"/>
</dbReference>
<keyword evidence="8" id="KW-0963">Cytoplasm</keyword>
<dbReference type="OrthoDB" id="517356at2"/>
<dbReference type="RefSeq" id="WP_128699756.1">
    <property type="nucleotide sequence ID" value="NZ_CP019384.1"/>
</dbReference>
<proteinExistence type="inferred from homology"/>
<feature type="binding site" evidence="8">
    <location>
        <position position="57"/>
    </location>
    <ligand>
        <name>Mg(2+)</name>
        <dbReference type="ChEBI" id="CHEBI:18420"/>
    </ligand>
</feature>
<dbReference type="GO" id="GO:0006633">
    <property type="term" value="P:fatty acid biosynthetic process"/>
    <property type="evidence" value="ECO:0007669"/>
    <property type="project" value="UniProtKB-UniRule"/>
</dbReference>
<keyword evidence="3 8" id="KW-0479">Metal-binding</keyword>
<evidence type="ECO:0000256" key="4">
    <source>
        <dbReference type="ARBA" id="ARBA00022832"/>
    </source>
</evidence>
<keyword evidence="6 8" id="KW-0443">Lipid metabolism</keyword>
<comment type="cofactor">
    <cofactor evidence="8">
        <name>Mg(2+)</name>
        <dbReference type="ChEBI" id="CHEBI:18420"/>
    </cofactor>
</comment>
<evidence type="ECO:0000256" key="1">
    <source>
        <dbReference type="ARBA" id="ARBA00022516"/>
    </source>
</evidence>
<keyword evidence="1 8" id="KW-0444">Lipid biosynthesis</keyword>
<dbReference type="InterPro" id="IPR037143">
    <property type="entry name" value="4-PPantetheinyl_Trfase_dom_sf"/>
</dbReference>
<sequence length="112" mass="12704">MVRGSGIDIVEIKKLDRAVKRWGDVFLKRVYTAKELAYSRSKRHPLQHLAARFAAKEAIFKALGNSPKLNFRDIEIINDVNGRPFCRIKNRKTSIALSLSHTDHYAVASAIL</sequence>
<organism evidence="10 11">
    <name type="scientific">Velamenicoccus archaeovorus</name>
    <dbReference type="NCBI Taxonomy" id="1930593"/>
    <lineage>
        <taxon>Bacteria</taxon>
        <taxon>Pseudomonadati</taxon>
        <taxon>Candidatus Omnitrophota</taxon>
        <taxon>Candidatus Velamenicoccus</taxon>
    </lineage>
</organism>
<gene>
    <name evidence="8" type="primary">acpS</name>
    <name evidence="10" type="ORF">BU251_04885</name>
</gene>
<comment type="function">
    <text evidence="8">Transfers the 4'-phosphopantetheine moiety from coenzyme A to a Ser of acyl-carrier-protein.</text>
</comment>